<gene>
    <name evidence="2" type="ORF">PGLA1383_LOCUS13661</name>
</gene>
<evidence type="ECO:0000313" key="3">
    <source>
        <dbReference type="Proteomes" id="UP000654075"/>
    </source>
</evidence>
<accession>A0A813EC06</accession>
<sequence length="176" mass="18806">DDLRVAMAEVDLTLQAQNGLVCDNPQAGSPGPPSPDAPELASGEDAVAKRPSALDMQVTEKLAAPQSLVGSSELEIRATRLGIRYTPPGVVIEYVTNPEAPIAERNAMAHHIQLNTQVIFRNTTAKELATDLKQNKEHGPYLRHVSETQLANLLRKLRSAIASQDAGTGDPSTAPK</sequence>
<reference evidence="2" key="1">
    <citation type="submission" date="2021-02" db="EMBL/GenBank/DDBJ databases">
        <authorList>
            <person name="Dougan E. K."/>
            <person name="Rhodes N."/>
            <person name="Thang M."/>
            <person name="Chan C."/>
        </authorList>
    </citation>
    <scope>NUCLEOTIDE SEQUENCE</scope>
</reference>
<evidence type="ECO:0008006" key="4">
    <source>
        <dbReference type="Google" id="ProtNLM"/>
    </source>
</evidence>
<organism evidence="2 3">
    <name type="scientific">Polarella glacialis</name>
    <name type="common">Dinoflagellate</name>
    <dbReference type="NCBI Taxonomy" id="89957"/>
    <lineage>
        <taxon>Eukaryota</taxon>
        <taxon>Sar</taxon>
        <taxon>Alveolata</taxon>
        <taxon>Dinophyceae</taxon>
        <taxon>Suessiales</taxon>
        <taxon>Suessiaceae</taxon>
        <taxon>Polarella</taxon>
    </lineage>
</organism>
<comment type="caution">
    <text evidence="2">The sequence shown here is derived from an EMBL/GenBank/DDBJ whole genome shotgun (WGS) entry which is preliminary data.</text>
</comment>
<dbReference type="Pfam" id="PF14933">
    <property type="entry name" value="CEP19"/>
    <property type="match status" value="1"/>
</dbReference>
<proteinExistence type="predicted"/>
<dbReference type="AlphaFoldDB" id="A0A813EC06"/>
<feature type="region of interest" description="Disordered" evidence="1">
    <location>
        <begin position="23"/>
        <end position="44"/>
    </location>
</feature>
<feature type="non-terminal residue" evidence="2">
    <location>
        <position position="1"/>
    </location>
</feature>
<dbReference type="InterPro" id="IPR029412">
    <property type="entry name" value="CEP19"/>
</dbReference>
<dbReference type="EMBL" id="CAJNNV010007626">
    <property type="protein sequence ID" value="CAE8595146.1"/>
    <property type="molecule type" value="Genomic_DNA"/>
</dbReference>
<keyword evidence="3" id="KW-1185">Reference proteome</keyword>
<feature type="non-terminal residue" evidence="2">
    <location>
        <position position="176"/>
    </location>
</feature>
<evidence type="ECO:0000313" key="2">
    <source>
        <dbReference type="EMBL" id="CAE8595146.1"/>
    </source>
</evidence>
<evidence type="ECO:0000256" key="1">
    <source>
        <dbReference type="SAM" id="MobiDB-lite"/>
    </source>
</evidence>
<dbReference type="Proteomes" id="UP000654075">
    <property type="component" value="Unassembled WGS sequence"/>
</dbReference>
<protein>
    <recommendedName>
        <fullName evidence="4">Centrosomal protein of 19 kDa</fullName>
    </recommendedName>
</protein>
<name>A0A813EC06_POLGL</name>